<evidence type="ECO:0000256" key="2">
    <source>
        <dbReference type="ARBA" id="ARBA00024446"/>
    </source>
</evidence>
<dbReference type="RefSeq" id="WP_006584219.1">
    <property type="nucleotide sequence ID" value="NZ_CM001377.1"/>
</dbReference>
<dbReference type="EMBL" id="CM001377">
    <property type="protein sequence ID" value="EHM10724.1"/>
    <property type="molecule type" value="Genomic_DNA"/>
</dbReference>
<dbReference type="CDD" id="cd07045">
    <property type="entry name" value="BMC_CcmK_like"/>
    <property type="match status" value="1"/>
</dbReference>
<dbReference type="SUPFAM" id="SSF143414">
    <property type="entry name" value="CcmK-like"/>
    <property type="match status" value="1"/>
</dbReference>
<dbReference type="Proteomes" id="UP000005730">
    <property type="component" value="Chromosome"/>
</dbReference>
<sequence>MGCGDALTGKALGMVEVFGMLGAVEAADSALKAASVTLLGALKVKGGIVTVLVAGDVASVRAAVDAAAASVGKVGVRMRGVHVIPRPHWEVWGMLAPGSSPEDGASSSAADEALSDEAPSSGPLEVSRGADEPGKPEVRETGPSLDLSELEALTVMELRRLARSLPVGMSRKRIKFASKEELLRELRSLTERGGGDGSAG</sequence>
<dbReference type="STRING" id="926567.TheveDRAFT_1606"/>
<evidence type="ECO:0000313" key="6">
    <source>
        <dbReference type="EMBL" id="EHM10724.1"/>
    </source>
</evidence>
<reference evidence="6 7" key="1">
    <citation type="submission" date="2011-10" db="EMBL/GenBank/DDBJ databases">
        <title>The Noncontiguous Finished genome of Thermanaerovibrio velox DSM 12556.</title>
        <authorList>
            <consortium name="US DOE Joint Genome Institute (JGI-PGF)"/>
            <person name="Lucas S."/>
            <person name="Copeland A."/>
            <person name="Lapidus A."/>
            <person name="Glavina del Rio T."/>
            <person name="Dalin E."/>
            <person name="Tice H."/>
            <person name="Bruce D."/>
            <person name="Goodwin L."/>
            <person name="Pitluck S."/>
            <person name="Peters L."/>
            <person name="Mikhailova N."/>
            <person name="Teshima H."/>
            <person name="Kyrpides N."/>
            <person name="Mavromatis K."/>
            <person name="Ivanova N."/>
            <person name="Markowitz V."/>
            <person name="Cheng J.-F."/>
            <person name="Hugenholtz P."/>
            <person name="Woyke T."/>
            <person name="Wu D."/>
            <person name="Spring S."/>
            <person name="Brambilla E.-M."/>
            <person name="Klenk H.-P."/>
            <person name="Eisen J.A."/>
        </authorList>
    </citation>
    <scope>NUCLEOTIDE SEQUENCE [LARGE SCALE GENOMIC DNA]</scope>
    <source>
        <strain evidence="6 7">DSM 12556</strain>
    </source>
</reference>
<proteinExistence type="inferred from homology"/>
<dbReference type="HOGENOM" id="CLU_064903_0_2_0"/>
<dbReference type="Gene3D" id="3.30.70.1710">
    <property type="match status" value="1"/>
</dbReference>
<evidence type="ECO:0000313" key="7">
    <source>
        <dbReference type="Proteomes" id="UP000005730"/>
    </source>
</evidence>
<dbReference type="Pfam" id="PF00936">
    <property type="entry name" value="BMC"/>
    <property type="match status" value="1"/>
</dbReference>
<dbReference type="GO" id="GO:0031469">
    <property type="term" value="C:bacterial microcompartment"/>
    <property type="evidence" value="ECO:0007669"/>
    <property type="project" value="UniProtKB-SubCell"/>
</dbReference>
<name>H0UQ86_9BACT</name>
<dbReference type="InterPro" id="IPR037233">
    <property type="entry name" value="CcmK-like_sf"/>
</dbReference>
<feature type="compositionally biased region" description="Low complexity" evidence="4">
    <location>
        <begin position="96"/>
        <end position="121"/>
    </location>
</feature>
<dbReference type="PANTHER" id="PTHR33941:SF11">
    <property type="entry name" value="BACTERIAL MICROCOMPARTMENT SHELL PROTEIN PDUJ"/>
    <property type="match status" value="1"/>
</dbReference>
<keyword evidence="2" id="KW-1283">Bacterial microcompartment</keyword>
<accession>H0UQ86</accession>
<organism evidence="6 7">
    <name type="scientific">Thermanaerovibrio velox DSM 12556</name>
    <dbReference type="NCBI Taxonomy" id="926567"/>
    <lineage>
        <taxon>Bacteria</taxon>
        <taxon>Thermotogati</taxon>
        <taxon>Synergistota</taxon>
        <taxon>Synergistia</taxon>
        <taxon>Synergistales</taxon>
        <taxon>Synergistaceae</taxon>
        <taxon>Thermanaerovibrio</taxon>
    </lineage>
</organism>
<protein>
    <submittedName>
        <fullName evidence="6">Carbon dioxide concentrating mechanism/carboxysome shell protein</fullName>
    </submittedName>
</protein>
<feature type="region of interest" description="Disordered" evidence="4">
    <location>
        <begin position="94"/>
        <end position="145"/>
    </location>
</feature>
<dbReference type="InterPro" id="IPR050575">
    <property type="entry name" value="BMC_shell"/>
</dbReference>
<evidence type="ECO:0000259" key="5">
    <source>
        <dbReference type="PROSITE" id="PS51930"/>
    </source>
</evidence>
<dbReference type="PANTHER" id="PTHR33941">
    <property type="entry name" value="PROPANEDIOL UTILIZATION PROTEIN PDUA"/>
    <property type="match status" value="1"/>
</dbReference>
<evidence type="ECO:0000256" key="1">
    <source>
        <dbReference type="ARBA" id="ARBA00024322"/>
    </source>
</evidence>
<comment type="subcellular location">
    <subcellularLocation>
        <location evidence="1">Bacterial microcompartment</location>
    </subcellularLocation>
</comment>
<evidence type="ECO:0000256" key="3">
    <source>
        <dbReference type="PROSITE-ProRule" id="PRU01278"/>
    </source>
</evidence>
<evidence type="ECO:0000256" key="4">
    <source>
        <dbReference type="SAM" id="MobiDB-lite"/>
    </source>
</evidence>
<keyword evidence="7" id="KW-1185">Reference proteome</keyword>
<dbReference type="InterPro" id="IPR000249">
    <property type="entry name" value="BMC_dom"/>
</dbReference>
<feature type="domain" description="BMC" evidence="5">
    <location>
        <begin position="11"/>
        <end position="96"/>
    </location>
</feature>
<dbReference type="SMART" id="SM00877">
    <property type="entry name" value="BMC"/>
    <property type="match status" value="1"/>
</dbReference>
<comment type="similarity">
    <text evidence="3">Belongs to the bacterial microcompartments protein family.</text>
</comment>
<feature type="compositionally biased region" description="Basic and acidic residues" evidence="4">
    <location>
        <begin position="128"/>
        <end position="140"/>
    </location>
</feature>
<dbReference type="OrthoDB" id="90436at2"/>
<dbReference type="PROSITE" id="PS51930">
    <property type="entry name" value="BMC_2"/>
    <property type="match status" value="1"/>
</dbReference>
<dbReference type="AlphaFoldDB" id="H0UQ86"/>
<dbReference type="InterPro" id="IPR044872">
    <property type="entry name" value="CcmK/CsoS1_BMC"/>
</dbReference>
<dbReference type="eggNOG" id="COG4577">
    <property type="taxonomic scope" value="Bacteria"/>
</dbReference>
<gene>
    <name evidence="6" type="ORF">TheveDRAFT_1606</name>
</gene>